<evidence type="ECO:0000313" key="2">
    <source>
        <dbReference type="EMBL" id="GAA4014937.1"/>
    </source>
</evidence>
<sequence>MIRPLPPSLLTTPPLESFRSDRTWRERESPSPQDGEGLREVERWTAPGGLPGNVRCRAPGWAQYQWLACQKVQASHGLP</sequence>
<reference evidence="3" key="1">
    <citation type="journal article" date="2019" name="Int. J. Syst. Evol. Microbiol.">
        <title>The Global Catalogue of Microorganisms (GCM) 10K type strain sequencing project: providing services to taxonomists for standard genome sequencing and annotation.</title>
        <authorList>
            <consortium name="The Broad Institute Genomics Platform"/>
            <consortium name="The Broad Institute Genome Sequencing Center for Infectious Disease"/>
            <person name="Wu L."/>
            <person name="Ma J."/>
        </authorList>
    </citation>
    <scope>NUCLEOTIDE SEQUENCE [LARGE SCALE GENOMIC DNA]</scope>
    <source>
        <strain evidence="3">JCM 17027</strain>
    </source>
</reference>
<evidence type="ECO:0000256" key="1">
    <source>
        <dbReference type="SAM" id="MobiDB-lite"/>
    </source>
</evidence>
<keyword evidence="3" id="KW-1185">Reference proteome</keyword>
<evidence type="ECO:0000313" key="3">
    <source>
        <dbReference type="Proteomes" id="UP001500034"/>
    </source>
</evidence>
<feature type="region of interest" description="Disordered" evidence="1">
    <location>
        <begin position="1"/>
        <end position="41"/>
    </location>
</feature>
<feature type="compositionally biased region" description="Basic and acidic residues" evidence="1">
    <location>
        <begin position="18"/>
        <end position="29"/>
    </location>
</feature>
<protein>
    <submittedName>
        <fullName evidence="2">Uncharacterized protein</fullName>
    </submittedName>
</protein>
<comment type="caution">
    <text evidence="2">The sequence shown here is derived from an EMBL/GenBank/DDBJ whole genome shotgun (WGS) entry which is preliminary data.</text>
</comment>
<name>A0ABP7SQE4_9ACTN</name>
<dbReference type="EMBL" id="BAABCQ010000269">
    <property type="protein sequence ID" value="GAA4014937.1"/>
    <property type="molecule type" value="Genomic_DNA"/>
</dbReference>
<proteinExistence type="predicted"/>
<gene>
    <name evidence="2" type="ORF">GCM10022384_68350</name>
</gene>
<organism evidence="2 3">
    <name type="scientific">Streptomyces marokkonensis</name>
    <dbReference type="NCBI Taxonomy" id="324855"/>
    <lineage>
        <taxon>Bacteria</taxon>
        <taxon>Bacillati</taxon>
        <taxon>Actinomycetota</taxon>
        <taxon>Actinomycetes</taxon>
        <taxon>Kitasatosporales</taxon>
        <taxon>Streptomycetaceae</taxon>
        <taxon>Streptomyces</taxon>
    </lineage>
</organism>
<dbReference type="Proteomes" id="UP001500034">
    <property type="component" value="Unassembled WGS sequence"/>
</dbReference>
<accession>A0ABP7SQE4</accession>